<name>A0AAN6YSG3_9PEZI</name>
<evidence type="ECO:0000259" key="3">
    <source>
        <dbReference type="Pfam" id="PF12708"/>
    </source>
</evidence>
<dbReference type="PANTHER" id="PTHR33928">
    <property type="entry name" value="POLYGALACTURONASE QRT3"/>
    <property type="match status" value="1"/>
</dbReference>
<dbReference type="PANTHER" id="PTHR33928:SF2">
    <property type="entry name" value="PECTATE LYASE SUPERFAMILY PROTEIN DOMAIN-CONTAINING PROTEIN-RELATED"/>
    <property type="match status" value="1"/>
</dbReference>
<comment type="caution">
    <text evidence="4">The sequence shown here is derived from an EMBL/GenBank/DDBJ whole genome shotgun (WGS) entry which is preliminary data.</text>
</comment>
<organism evidence="4 5">
    <name type="scientific">Podospora fimiseda</name>
    <dbReference type="NCBI Taxonomy" id="252190"/>
    <lineage>
        <taxon>Eukaryota</taxon>
        <taxon>Fungi</taxon>
        <taxon>Dikarya</taxon>
        <taxon>Ascomycota</taxon>
        <taxon>Pezizomycotina</taxon>
        <taxon>Sordariomycetes</taxon>
        <taxon>Sordariomycetidae</taxon>
        <taxon>Sordariales</taxon>
        <taxon>Podosporaceae</taxon>
        <taxon>Podospora</taxon>
    </lineage>
</organism>
<dbReference type="InterPro" id="IPR012334">
    <property type="entry name" value="Pectin_lyas_fold"/>
</dbReference>
<feature type="compositionally biased region" description="Basic and acidic residues" evidence="1">
    <location>
        <begin position="50"/>
        <end position="63"/>
    </location>
</feature>
<proteinExistence type="predicted"/>
<reference evidence="4" key="1">
    <citation type="journal article" date="2023" name="Mol. Phylogenet. Evol.">
        <title>Genome-scale phylogeny and comparative genomics of the fungal order Sordariales.</title>
        <authorList>
            <person name="Hensen N."/>
            <person name="Bonometti L."/>
            <person name="Westerberg I."/>
            <person name="Brannstrom I.O."/>
            <person name="Guillou S."/>
            <person name="Cros-Aarteil S."/>
            <person name="Calhoun S."/>
            <person name="Haridas S."/>
            <person name="Kuo A."/>
            <person name="Mondo S."/>
            <person name="Pangilinan J."/>
            <person name="Riley R."/>
            <person name="LaButti K."/>
            <person name="Andreopoulos B."/>
            <person name="Lipzen A."/>
            <person name="Chen C."/>
            <person name="Yan M."/>
            <person name="Daum C."/>
            <person name="Ng V."/>
            <person name="Clum A."/>
            <person name="Steindorff A."/>
            <person name="Ohm R.A."/>
            <person name="Martin F."/>
            <person name="Silar P."/>
            <person name="Natvig D.O."/>
            <person name="Lalanne C."/>
            <person name="Gautier V."/>
            <person name="Ament-Velasquez S.L."/>
            <person name="Kruys A."/>
            <person name="Hutchinson M.I."/>
            <person name="Powell A.J."/>
            <person name="Barry K."/>
            <person name="Miller A.N."/>
            <person name="Grigoriev I.V."/>
            <person name="Debuchy R."/>
            <person name="Gladieux P."/>
            <person name="Hiltunen Thoren M."/>
            <person name="Johannesson H."/>
        </authorList>
    </citation>
    <scope>NUCLEOTIDE SEQUENCE</scope>
    <source>
        <strain evidence="4">CBS 990.96</strain>
    </source>
</reference>
<feature type="region of interest" description="Disordered" evidence="1">
    <location>
        <begin position="44"/>
        <end position="63"/>
    </location>
</feature>
<dbReference type="InterPro" id="IPR024535">
    <property type="entry name" value="RHGA/B-epi-like_pectate_lyase"/>
</dbReference>
<evidence type="ECO:0000256" key="1">
    <source>
        <dbReference type="SAM" id="MobiDB-lite"/>
    </source>
</evidence>
<dbReference type="EMBL" id="MU865495">
    <property type="protein sequence ID" value="KAK4222047.1"/>
    <property type="molecule type" value="Genomic_DNA"/>
</dbReference>
<dbReference type="SUPFAM" id="SSF51126">
    <property type="entry name" value="Pectin lyase-like"/>
    <property type="match status" value="2"/>
</dbReference>
<dbReference type="GO" id="GO:0004650">
    <property type="term" value="F:polygalacturonase activity"/>
    <property type="evidence" value="ECO:0007669"/>
    <property type="project" value="InterPro"/>
</dbReference>
<keyword evidence="2" id="KW-0732">Signal</keyword>
<reference evidence="4" key="2">
    <citation type="submission" date="2023-05" db="EMBL/GenBank/DDBJ databases">
        <authorList>
            <consortium name="Lawrence Berkeley National Laboratory"/>
            <person name="Steindorff A."/>
            <person name="Hensen N."/>
            <person name="Bonometti L."/>
            <person name="Westerberg I."/>
            <person name="Brannstrom I.O."/>
            <person name="Guillou S."/>
            <person name="Cros-Aarteil S."/>
            <person name="Calhoun S."/>
            <person name="Haridas S."/>
            <person name="Kuo A."/>
            <person name="Mondo S."/>
            <person name="Pangilinan J."/>
            <person name="Riley R."/>
            <person name="Labutti K."/>
            <person name="Andreopoulos B."/>
            <person name="Lipzen A."/>
            <person name="Chen C."/>
            <person name="Yanf M."/>
            <person name="Daum C."/>
            <person name="Ng V."/>
            <person name="Clum A."/>
            <person name="Ohm R."/>
            <person name="Martin F."/>
            <person name="Silar P."/>
            <person name="Natvig D."/>
            <person name="Lalanne C."/>
            <person name="Gautier V."/>
            <person name="Ament-Velasquez S.L."/>
            <person name="Kruys A."/>
            <person name="Hutchinson M.I."/>
            <person name="Powell A.J."/>
            <person name="Barry K."/>
            <person name="Miller A.N."/>
            <person name="Grigoriev I.V."/>
            <person name="Debuchy R."/>
            <person name="Gladieux P."/>
            <person name="Thoren M.H."/>
            <person name="Johannesson H."/>
        </authorList>
    </citation>
    <scope>NUCLEOTIDE SEQUENCE</scope>
    <source>
        <strain evidence="4">CBS 990.96</strain>
    </source>
</reference>
<feature type="region of interest" description="Disordered" evidence="1">
    <location>
        <begin position="600"/>
        <end position="620"/>
    </location>
</feature>
<dbReference type="Gene3D" id="2.160.20.10">
    <property type="entry name" value="Single-stranded right-handed beta-helix, Pectin lyase-like"/>
    <property type="match status" value="2"/>
</dbReference>
<feature type="domain" description="Rhamnogalacturonase A/B/Epimerase-like pectate lyase" evidence="3">
    <location>
        <begin position="483"/>
        <end position="553"/>
    </location>
</feature>
<feature type="domain" description="Rhamnogalacturonase A/B/Epimerase-like pectate lyase" evidence="3">
    <location>
        <begin position="107"/>
        <end position="342"/>
    </location>
</feature>
<feature type="signal peptide" evidence="2">
    <location>
        <begin position="1"/>
        <end position="21"/>
    </location>
</feature>
<dbReference type="CDD" id="cd23668">
    <property type="entry name" value="GH55_beta13glucanase-like"/>
    <property type="match status" value="1"/>
</dbReference>
<sequence length="874" mass="95552">MHLPSLGSLAAFSVLVSGVIARATVPTDYTKLAARNVSSTQTINGQYPLKHKDKDKHKPGCKSEPDYPPLSCNQFWLQNIDHQGYAPYAPWSSVPPTPPNPATYQVWRNVLDFGAVNDGSVDASVAINEAINAVNLAVRTGGTCAPGVCTGSTASPAVVYFPPGRYRIDNPIIQNYYVQLIGNPCDRPVIFAPNTYTAAFMLDSNPYGFQPDGAQSWGSTNVFWRQLANFVFDARAVPANRAEPLRAIHWPSSQATSISNVEILLSTAADTDQRGLFIENGSGGFVGDLVVNGGLYGLEVGNQQYTFRGISIFNAKTAVKQGFNWGWTYMGIKIVNCGVGFDFTAVAGDTNDLLVGSAVIIDSEIINTPIGIVYGDPVINIPPTANTFSFERIALQNVPRAIVGPGLTGPTVLAGTPTNTFIETWGRGNAYVGEDVGVNGPIQFQGAFLPVERPKALTIENGDYYTASKPYYENTPLDEIYTARQFNAVGDNTVDDTDALNNLFAAAAKDKKLVYINAGMYRVTRTVRIPPGSRIFGDPSFPQIISSGPFFQNERRPRPVVQVGWPGSKGRIEWSNTIIGTRGPQAGAILLQYHLNSPVADSSKHDKRDQAGEQGGLHSCEPSGMWDVHVRIGGFIGSDLQLAQCPKTPGNVINQFNLDRDCVAAFLSWHITESAGGLYQENNWVWVADHDVEQGVNNQQITIYAGRGLLVESSDGPNWLVASSVEHHQRYEYQFWDTKNIFAGQIQTETAYYQLNPDARLPQVAQEKWHDPRFNRGESGWALRVVDSKDIVIYGAGLYSFFINYDNSCAAPTASQKCQQMIFSVEGDSEIRVFNLNTVGVTWMLTVNGVDGGLYTQNMNRFAQTIAQFSYDEA</sequence>
<dbReference type="InterPro" id="IPR039279">
    <property type="entry name" value="QRT3-like"/>
</dbReference>
<dbReference type="GO" id="GO:0016829">
    <property type="term" value="F:lyase activity"/>
    <property type="evidence" value="ECO:0007669"/>
    <property type="project" value="UniProtKB-KW"/>
</dbReference>
<feature type="compositionally biased region" description="Basic and acidic residues" evidence="1">
    <location>
        <begin position="602"/>
        <end position="611"/>
    </location>
</feature>
<evidence type="ECO:0000313" key="5">
    <source>
        <dbReference type="Proteomes" id="UP001301958"/>
    </source>
</evidence>
<evidence type="ECO:0000313" key="4">
    <source>
        <dbReference type="EMBL" id="KAK4222047.1"/>
    </source>
</evidence>
<protein>
    <submittedName>
        <fullName evidence="4">Pectate lyase superfamily protein-domain-containing protein</fullName>
    </submittedName>
</protein>
<dbReference type="AlphaFoldDB" id="A0AAN6YSG3"/>
<dbReference type="InterPro" id="IPR011050">
    <property type="entry name" value="Pectin_lyase_fold/virulence"/>
</dbReference>
<evidence type="ECO:0000256" key="2">
    <source>
        <dbReference type="SAM" id="SignalP"/>
    </source>
</evidence>
<keyword evidence="4" id="KW-0456">Lyase</keyword>
<feature type="chain" id="PRO_5043036602" evidence="2">
    <location>
        <begin position="22"/>
        <end position="874"/>
    </location>
</feature>
<dbReference type="Pfam" id="PF12708">
    <property type="entry name" value="Pect-lyase_RHGA_epim"/>
    <property type="match status" value="2"/>
</dbReference>
<keyword evidence="5" id="KW-1185">Reference proteome</keyword>
<gene>
    <name evidence="4" type="ORF">QBC38DRAFT_103246</name>
</gene>
<dbReference type="Proteomes" id="UP001301958">
    <property type="component" value="Unassembled WGS sequence"/>
</dbReference>
<accession>A0AAN6YSG3</accession>